<evidence type="ECO:0000256" key="7">
    <source>
        <dbReference type="SAM" id="Phobius"/>
    </source>
</evidence>
<dbReference type="InterPro" id="IPR036640">
    <property type="entry name" value="ABC1_TM_sf"/>
</dbReference>
<dbReference type="GO" id="GO:0140359">
    <property type="term" value="F:ABC-type transporter activity"/>
    <property type="evidence" value="ECO:0007669"/>
    <property type="project" value="InterPro"/>
</dbReference>
<keyword evidence="5 7" id="KW-1133">Transmembrane helix</keyword>
<dbReference type="Gene3D" id="1.20.1560.10">
    <property type="entry name" value="ABC transporter type 1, transmembrane domain"/>
    <property type="match status" value="1"/>
</dbReference>
<proteinExistence type="predicted"/>
<dbReference type="Gene3D" id="3.40.50.300">
    <property type="entry name" value="P-loop containing nucleotide triphosphate hydrolases"/>
    <property type="match status" value="1"/>
</dbReference>
<dbReference type="GO" id="GO:0015833">
    <property type="term" value="P:peptide transport"/>
    <property type="evidence" value="ECO:0007669"/>
    <property type="project" value="InterPro"/>
</dbReference>
<reference evidence="10" key="1">
    <citation type="submission" date="2019-02" db="EMBL/GenBank/DDBJ databases">
        <authorList>
            <person name="Gruber-Vodicka R. H."/>
            <person name="Seah K. B. B."/>
        </authorList>
    </citation>
    <scope>NUCLEOTIDE SEQUENCE</scope>
    <source>
        <strain evidence="10">BECK_BZ131</strain>
    </source>
</reference>
<feature type="transmembrane region" description="Helical" evidence="7">
    <location>
        <begin position="20"/>
        <end position="42"/>
    </location>
</feature>
<evidence type="ECO:0000313" key="10">
    <source>
        <dbReference type="EMBL" id="VFJ75069.1"/>
    </source>
</evidence>
<name>A0A450TZ04_9GAMM</name>
<keyword evidence="4 10" id="KW-0067">ATP-binding</keyword>
<dbReference type="InterPro" id="IPR003593">
    <property type="entry name" value="AAA+_ATPase"/>
</dbReference>
<feature type="transmembrane region" description="Helical" evidence="7">
    <location>
        <begin position="273"/>
        <end position="294"/>
    </location>
</feature>
<dbReference type="Pfam" id="PF00005">
    <property type="entry name" value="ABC_tran"/>
    <property type="match status" value="1"/>
</dbReference>
<dbReference type="GO" id="GO:0005886">
    <property type="term" value="C:plasma membrane"/>
    <property type="evidence" value="ECO:0007669"/>
    <property type="project" value="UniProtKB-SubCell"/>
</dbReference>
<sequence length="556" mass="62213">MLLQLLRFFREEAIGPKLLIFGMSLASGLSRGLLLAVINAAAEQTMTGETSHGYALLFILLLSFHLGSDYYGRVRISRMVEGMIQRLRLRVCGKLLYTELRFIEGRDKGELYTRLVHDINAVSGLAPTLLGAFQGAMLLAFSLIYIGWLSPMGMIMTIVAMIAGASAYLLRNKSAIADFHRLVAKQAEFFGSIDAMLGGFKELRIGRAKRNDIMADTADISHEYRDLKIKREKIFAVDSLASQLSMFGLIAIVVFVLPLLFSSELPYRDTTVIFQLLAAILFLVGPMETVVSSIPSVTQSKVSMDNIQGLERDLDAAIADQENRAADVVPMGFDTIELDNLFFRYDSPQGDDAFEVGPITLDIRRGERLFIVGGNGSGKTTLLKLLTGLYVPVSGAIRVNGNTVENKDYQAYREMFTTIFSDFYLFSRLYGIADIDGDEIHSLLRRFELDKKTRYRDGGFTSIDLSTGQRKRLAYISCYLENRQIYVFDELAADQDPAFRKFFYDTLLPELKAAGKTIITITHDDHYFHACDRLIKMDYGKIERQVIASGNGTVSI</sequence>
<dbReference type="PROSITE" id="PS50893">
    <property type="entry name" value="ABC_TRANSPORTER_2"/>
    <property type="match status" value="1"/>
</dbReference>
<keyword evidence="2 7" id="KW-0812">Transmembrane</keyword>
<dbReference type="InterPro" id="IPR003439">
    <property type="entry name" value="ABC_transporter-like_ATP-bd"/>
</dbReference>
<feature type="transmembrane region" description="Helical" evidence="7">
    <location>
        <begin position="235"/>
        <end position="261"/>
    </location>
</feature>
<keyword evidence="3" id="KW-0547">Nucleotide-binding</keyword>
<evidence type="ECO:0000256" key="3">
    <source>
        <dbReference type="ARBA" id="ARBA00022741"/>
    </source>
</evidence>
<dbReference type="PANTHER" id="PTHR24221:SF654">
    <property type="entry name" value="ATP-BINDING CASSETTE SUB-FAMILY B MEMBER 6"/>
    <property type="match status" value="1"/>
</dbReference>
<comment type="subcellular location">
    <subcellularLocation>
        <location evidence="1">Cell membrane</location>
        <topology evidence="1">Multi-pass membrane protein</topology>
    </subcellularLocation>
</comment>
<evidence type="ECO:0000256" key="5">
    <source>
        <dbReference type="ARBA" id="ARBA00022989"/>
    </source>
</evidence>
<dbReference type="SUPFAM" id="SSF52540">
    <property type="entry name" value="P-loop containing nucleoside triphosphate hydrolases"/>
    <property type="match status" value="1"/>
</dbReference>
<evidence type="ECO:0000256" key="2">
    <source>
        <dbReference type="ARBA" id="ARBA00022692"/>
    </source>
</evidence>
<dbReference type="InterPro" id="IPR011527">
    <property type="entry name" value="ABC1_TM_dom"/>
</dbReference>
<organism evidence="10">
    <name type="scientific">Candidatus Kentrum sp. FW</name>
    <dbReference type="NCBI Taxonomy" id="2126338"/>
    <lineage>
        <taxon>Bacteria</taxon>
        <taxon>Pseudomonadati</taxon>
        <taxon>Pseudomonadota</taxon>
        <taxon>Gammaproteobacteria</taxon>
        <taxon>Candidatus Kentrum</taxon>
    </lineage>
</organism>
<evidence type="ECO:0000256" key="6">
    <source>
        <dbReference type="ARBA" id="ARBA00023136"/>
    </source>
</evidence>
<gene>
    <name evidence="10" type="ORF">BECKFW1821C_GA0114237_106815</name>
</gene>
<evidence type="ECO:0000259" key="9">
    <source>
        <dbReference type="PROSITE" id="PS50929"/>
    </source>
</evidence>
<dbReference type="EMBL" id="CAADFE010000068">
    <property type="protein sequence ID" value="VFJ75069.1"/>
    <property type="molecule type" value="Genomic_DNA"/>
</dbReference>
<dbReference type="GO" id="GO:1904680">
    <property type="term" value="F:peptide transmembrane transporter activity"/>
    <property type="evidence" value="ECO:0007669"/>
    <property type="project" value="InterPro"/>
</dbReference>
<dbReference type="SMART" id="SM00382">
    <property type="entry name" value="AAA"/>
    <property type="match status" value="1"/>
</dbReference>
<dbReference type="Pfam" id="PF00664">
    <property type="entry name" value="ABC_membrane"/>
    <property type="match status" value="1"/>
</dbReference>
<evidence type="ECO:0000256" key="1">
    <source>
        <dbReference type="ARBA" id="ARBA00004651"/>
    </source>
</evidence>
<dbReference type="AlphaFoldDB" id="A0A450TZ04"/>
<dbReference type="SUPFAM" id="SSF90123">
    <property type="entry name" value="ABC transporter transmembrane region"/>
    <property type="match status" value="1"/>
</dbReference>
<keyword evidence="6 7" id="KW-0472">Membrane</keyword>
<feature type="domain" description="ABC transporter" evidence="8">
    <location>
        <begin position="336"/>
        <end position="556"/>
    </location>
</feature>
<dbReference type="GO" id="GO:0005524">
    <property type="term" value="F:ATP binding"/>
    <property type="evidence" value="ECO:0007669"/>
    <property type="project" value="UniProtKB-KW"/>
</dbReference>
<protein>
    <submittedName>
        <fullName evidence="10">Putative ATP-binding cassette transporter</fullName>
    </submittedName>
</protein>
<feature type="transmembrane region" description="Helical" evidence="7">
    <location>
        <begin position="152"/>
        <end position="170"/>
    </location>
</feature>
<dbReference type="NCBIfam" id="TIGR01194">
    <property type="entry name" value="cyc_pep_trnsptr"/>
    <property type="match status" value="1"/>
</dbReference>
<accession>A0A450TZ04</accession>
<feature type="transmembrane region" description="Helical" evidence="7">
    <location>
        <begin position="54"/>
        <end position="72"/>
    </location>
</feature>
<dbReference type="InterPro" id="IPR027417">
    <property type="entry name" value="P-loop_NTPase"/>
</dbReference>
<dbReference type="GO" id="GO:0034040">
    <property type="term" value="F:ATPase-coupled lipid transmembrane transporter activity"/>
    <property type="evidence" value="ECO:0007669"/>
    <property type="project" value="TreeGrafter"/>
</dbReference>
<dbReference type="PANTHER" id="PTHR24221">
    <property type="entry name" value="ATP-BINDING CASSETTE SUB-FAMILY B"/>
    <property type="match status" value="1"/>
</dbReference>
<feature type="transmembrane region" description="Helical" evidence="7">
    <location>
        <begin position="124"/>
        <end position="146"/>
    </location>
</feature>
<dbReference type="InterPro" id="IPR039421">
    <property type="entry name" value="Type_1_exporter"/>
</dbReference>
<dbReference type="PROSITE" id="PS50929">
    <property type="entry name" value="ABC_TM1F"/>
    <property type="match status" value="1"/>
</dbReference>
<evidence type="ECO:0000259" key="8">
    <source>
        <dbReference type="PROSITE" id="PS50893"/>
    </source>
</evidence>
<feature type="domain" description="ABC transmembrane type-1" evidence="9">
    <location>
        <begin position="33"/>
        <end position="299"/>
    </location>
</feature>
<dbReference type="GO" id="GO:0016887">
    <property type="term" value="F:ATP hydrolysis activity"/>
    <property type="evidence" value="ECO:0007669"/>
    <property type="project" value="InterPro"/>
</dbReference>
<dbReference type="InterPro" id="IPR005898">
    <property type="entry name" value="Cyc_pep_transpt_SyrD/YojI"/>
</dbReference>
<evidence type="ECO:0000256" key="4">
    <source>
        <dbReference type="ARBA" id="ARBA00022840"/>
    </source>
</evidence>